<dbReference type="GO" id="GO:1990861">
    <property type="term" value="C:Ubp3-Bre5 deubiquitination complex"/>
    <property type="evidence" value="ECO:0007669"/>
    <property type="project" value="TreeGrafter"/>
</dbReference>
<feature type="compositionally biased region" description="Pro residues" evidence="2">
    <location>
        <begin position="22"/>
        <end position="38"/>
    </location>
</feature>
<keyword evidence="5" id="KW-1185">Reference proteome</keyword>
<feature type="compositionally biased region" description="Gly residues" evidence="2">
    <location>
        <begin position="332"/>
        <end position="344"/>
    </location>
</feature>
<name>A0A2H3DHA2_ARMGA</name>
<feature type="compositionally biased region" description="Basic and acidic residues" evidence="2">
    <location>
        <begin position="311"/>
        <end position="320"/>
    </location>
</feature>
<dbReference type="EMBL" id="KZ293666">
    <property type="protein sequence ID" value="PBK90238.1"/>
    <property type="molecule type" value="Genomic_DNA"/>
</dbReference>
<evidence type="ECO:0000313" key="4">
    <source>
        <dbReference type="EMBL" id="PBK90238.1"/>
    </source>
</evidence>
<dbReference type="OrthoDB" id="339151at2759"/>
<dbReference type="PANTHER" id="PTHR10693:SF20">
    <property type="entry name" value="AT27578P"/>
    <property type="match status" value="1"/>
</dbReference>
<dbReference type="Gene3D" id="3.30.70.330">
    <property type="match status" value="2"/>
</dbReference>
<dbReference type="Proteomes" id="UP000217790">
    <property type="component" value="Unassembled WGS sequence"/>
</dbReference>
<evidence type="ECO:0000259" key="3">
    <source>
        <dbReference type="PROSITE" id="PS50102"/>
    </source>
</evidence>
<dbReference type="AlphaFoldDB" id="A0A2H3DHA2"/>
<dbReference type="InterPro" id="IPR012677">
    <property type="entry name" value="Nucleotide-bd_a/b_plait_sf"/>
</dbReference>
<dbReference type="GO" id="GO:0016579">
    <property type="term" value="P:protein deubiquitination"/>
    <property type="evidence" value="ECO:0007669"/>
    <property type="project" value="TreeGrafter"/>
</dbReference>
<dbReference type="OMA" id="VRGKACA"/>
<dbReference type="InterPro" id="IPR000504">
    <property type="entry name" value="RRM_dom"/>
</dbReference>
<dbReference type="InterPro" id="IPR035979">
    <property type="entry name" value="RBD_domain_sf"/>
</dbReference>
<keyword evidence="1" id="KW-0694">RNA-binding</keyword>
<organism evidence="4 5">
    <name type="scientific">Armillaria gallica</name>
    <name type="common">Bulbous honey fungus</name>
    <name type="synonym">Armillaria bulbosa</name>
    <dbReference type="NCBI Taxonomy" id="47427"/>
    <lineage>
        <taxon>Eukaryota</taxon>
        <taxon>Fungi</taxon>
        <taxon>Dikarya</taxon>
        <taxon>Basidiomycota</taxon>
        <taxon>Agaricomycotina</taxon>
        <taxon>Agaricomycetes</taxon>
        <taxon>Agaricomycetidae</taxon>
        <taxon>Agaricales</taxon>
        <taxon>Marasmiineae</taxon>
        <taxon>Physalacriaceae</taxon>
        <taxon>Armillaria</taxon>
    </lineage>
</organism>
<dbReference type="SUPFAM" id="SSF54928">
    <property type="entry name" value="RNA-binding domain, RBD"/>
    <property type="match status" value="2"/>
</dbReference>
<dbReference type="Pfam" id="PF00076">
    <property type="entry name" value="RRM_1"/>
    <property type="match status" value="2"/>
</dbReference>
<feature type="domain" description="RRM" evidence="3">
    <location>
        <begin position="84"/>
        <end position="157"/>
    </location>
</feature>
<feature type="region of interest" description="Disordered" evidence="2">
    <location>
        <begin position="1"/>
        <end position="70"/>
    </location>
</feature>
<sequence length="358" mass="36160">MPAPSNSSSQRTTALPQSLPAKPVPPMPPPPTTVPQPPSRGTAEVVPSSTPSEKKAPSAPASASNGPVQSSHPAYVAAQAVTTSHCFVKGVTRWVSQSALTAQLSQYGAIKEMEIVRGKACAFVEFTTVEAARRAIIASLPVAQGGGGGVRAEASGEVPSVRITIETKKARGERPVSRPRGGAFQNETRDGGGGGSGTQTPSAPAPEVNGPVRTPHPAYVAAQAVTTSHCFVKGVTKPVSQPALTTQLANFGTIKEIDIVRSKACAFVEFTSVDAAKRAIIASLPAAQGGGGGVWVEATGEASTVRIAVETKKERGDRPVSRPRGGAPQGETRGGGGGGGGFRGARGRGGRGAAAGGK</sequence>
<dbReference type="STRING" id="47427.A0A2H3DHA2"/>
<evidence type="ECO:0000256" key="2">
    <source>
        <dbReference type="SAM" id="MobiDB-lite"/>
    </source>
</evidence>
<reference evidence="5" key="1">
    <citation type="journal article" date="2017" name="Nat. Ecol. Evol.">
        <title>Genome expansion and lineage-specific genetic innovations in the forest pathogenic fungi Armillaria.</title>
        <authorList>
            <person name="Sipos G."/>
            <person name="Prasanna A.N."/>
            <person name="Walter M.C."/>
            <person name="O'Connor E."/>
            <person name="Balint B."/>
            <person name="Krizsan K."/>
            <person name="Kiss B."/>
            <person name="Hess J."/>
            <person name="Varga T."/>
            <person name="Slot J."/>
            <person name="Riley R."/>
            <person name="Boka B."/>
            <person name="Rigling D."/>
            <person name="Barry K."/>
            <person name="Lee J."/>
            <person name="Mihaltcheva S."/>
            <person name="LaButti K."/>
            <person name="Lipzen A."/>
            <person name="Waldron R."/>
            <person name="Moloney N.M."/>
            <person name="Sperisen C."/>
            <person name="Kredics L."/>
            <person name="Vagvoelgyi C."/>
            <person name="Patrignani A."/>
            <person name="Fitzpatrick D."/>
            <person name="Nagy I."/>
            <person name="Doyle S."/>
            <person name="Anderson J.B."/>
            <person name="Grigoriev I.V."/>
            <person name="Gueldener U."/>
            <person name="Muensterkoetter M."/>
            <person name="Nagy L.G."/>
        </authorList>
    </citation>
    <scope>NUCLEOTIDE SEQUENCE [LARGE SCALE GENOMIC DNA]</scope>
    <source>
        <strain evidence="5">Ar21-2</strain>
    </source>
</reference>
<dbReference type="GO" id="GO:1990904">
    <property type="term" value="C:ribonucleoprotein complex"/>
    <property type="evidence" value="ECO:0007669"/>
    <property type="project" value="TreeGrafter"/>
</dbReference>
<feature type="region of interest" description="Disordered" evidence="2">
    <location>
        <begin position="168"/>
        <end position="208"/>
    </location>
</feature>
<feature type="compositionally biased region" description="Polar residues" evidence="2">
    <location>
        <begin position="1"/>
        <end position="16"/>
    </location>
</feature>
<dbReference type="InterPro" id="IPR039539">
    <property type="entry name" value="Ras_GTPase_bind_prot"/>
</dbReference>
<protein>
    <recommendedName>
        <fullName evidence="3">RRM domain-containing protein</fullName>
    </recommendedName>
</protein>
<dbReference type="SMART" id="SM00360">
    <property type="entry name" value="RRM"/>
    <property type="match status" value="2"/>
</dbReference>
<dbReference type="CDD" id="cd00590">
    <property type="entry name" value="RRM_SF"/>
    <property type="match status" value="2"/>
</dbReference>
<dbReference type="GO" id="GO:0034517">
    <property type="term" value="P:ribophagy"/>
    <property type="evidence" value="ECO:0007669"/>
    <property type="project" value="TreeGrafter"/>
</dbReference>
<dbReference type="GO" id="GO:0003729">
    <property type="term" value="F:mRNA binding"/>
    <property type="evidence" value="ECO:0007669"/>
    <property type="project" value="TreeGrafter"/>
</dbReference>
<dbReference type="PROSITE" id="PS50102">
    <property type="entry name" value="RRM"/>
    <property type="match status" value="2"/>
</dbReference>
<feature type="compositionally biased region" description="Low complexity" evidence="2">
    <location>
        <begin position="47"/>
        <end position="64"/>
    </location>
</feature>
<evidence type="ECO:0000313" key="5">
    <source>
        <dbReference type="Proteomes" id="UP000217790"/>
    </source>
</evidence>
<dbReference type="InParanoid" id="A0A2H3DHA2"/>
<evidence type="ECO:0000256" key="1">
    <source>
        <dbReference type="PROSITE-ProRule" id="PRU00176"/>
    </source>
</evidence>
<feature type="region of interest" description="Disordered" evidence="2">
    <location>
        <begin position="311"/>
        <end position="358"/>
    </location>
</feature>
<proteinExistence type="predicted"/>
<dbReference type="GO" id="GO:0005829">
    <property type="term" value="C:cytosol"/>
    <property type="evidence" value="ECO:0007669"/>
    <property type="project" value="TreeGrafter"/>
</dbReference>
<feature type="domain" description="RRM" evidence="3">
    <location>
        <begin position="228"/>
        <end position="301"/>
    </location>
</feature>
<gene>
    <name evidence="4" type="ORF">ARMGADRAFT_1032781</name>
</gene>
<dbReference type="PANTHER" id="PTHR10693">
    <property type="entry name" value="RAS GTPASE-ACTIVATING PROTEIN-BINDING PROTEIN"/>
    <property type="match status" value="1"/>
</dbReference>
<accession>A0A2H3DHA2</accession>